<proteinExistence type="predicted"/>
<evidence type="ECO:0000313" key="4">
    <source>
        <dbReference type="RefSeq" id="XP_011298480.1"/>
    </source>
</evidence>
<reference evidence="4" key="2">
    <citation type="submission" date="2025-04" db="UniProtKB">
        <authorList>
            <consortium name="RefSeq"/>
        </authorList>
    </citation>
    <scope>IDENTIFICATION</scope>
    <source>
        <strain evidence="4">USDA-PBARC FA_bdor</strain>
        <tissue evidence="4">Whole organism</tissue>
    </source>
</reference>
<dbReference type="GeneID" id="105263763"/>
<organism evidence="2">
    <name type="scientific">Fopius arisanus</name>
    <dbReference type="NCBI Taxonomy" id="64838"/>
    <lineage>
        <taxon>Eukaryota</taxon>
        <taxon>Metazoa</taxon>
        <taxon>Ecdysozoa</taxon>
        <taxon>Arthropoda</taxon>
        <taxon>Hexapoda</taxon>
        <taxon>Insecta</taxon>
        <taxon>Pterygota</taxon>
        <taxon>Neoptera</taxon>
        <taxon>Endopterygota</taxon>
        <taxon>Hymenoptera</taxon>
        <taxon>Apocrita</taxon>
        <taxon>Ichneumonoidea</taxon>
        <taxon>Braconidae</taxon>
        <taxon>Opiinae</taxon>
        <taxon>Fopius</taxon>
    </lineage>
</organism>
<gene>
    <name evidence="2" type="primary">gnd</name>
    <name evidence="4" type="synonym">LOC105263763</name>
    <name evidence="2" type="ORF">g.11630</name>
</gene>
<accession>A0A0C9PHZ7</accession>
<dbReference type="RefSeq" id="XP_011298480.1">
    <property type="nucleotide sequence ID" value="XM_011300178.1"/>
</dbReference>
<feature type="signal peptide" evidence="1">
    <location>
        <begin position="1"/>
        <end position="17"/>
    </location>
</feature>
<dbReference type="KEGG" id="fas:105263763"/>
<evidence type="ECO:0000256" key="1">
    <source>
        <dbReference type="SAM" id="SignalP"/>
    </source>
</evidence>
<sequence length="118" mass="13331">MVKYVIFFFMFIAVAHAQRRPTYAGSGNGLPVVLPQYLQGQQMTEEPVDNRLGSSAAVPVLESTSRQGNGQWIDIDQIKSWDEDRQPFWLKNWQQIQEHIGAPPSELPGIPKKFTSTS</sequence>
<protein>
    <submittedName>
        <fullName evidence="2">Gnd protein</fullName>
    </submittedName>
</protein>
<evidence type="ECO:0000313" key="3">
    <source>
        <dbReference type="Proteomes" id="UP000694866"/>
    </source>
</evidence>
<feature type="chain" id="PRO_5044541349" evidence="1">
    <location>
        <begin position="18"/>
        <end position="118"/>
    </location>
</feature>
<dbReference type="Proteomes" id="UP000694866">
    <property type="component" value="Unplaced"/>
</dbReference>
<dbReference type="AlphaFoldDB" id="A0A0C9PHZ7"/>
<dbReference type="EMBL" id="GBYB01000508">
    <property type="protein sequence ID" value="JAG70275.1"/>
    <property type="molecule type" value="Transcribed_RNA"/>
</dbReference>
<name>A0A0C9PHZ7_9HYME</name>
<evidence type="ECO:0000313" key="2">
    <source>
        <dbReference type="EMBL" id="JAG70275.1"/>
    </source>
</evidence>
<reference evidence="2" key="1">
    <citation type="submission" date="2015-01" db="EMBL/GenBank/DDBJ databases">
        <title>Transcriptome Assembly of Fopius arisanus.</title>
        <authorList>
            <person name="Geib S."/>
        </authorList>
    </citation>
    <scope>NUCLEOTIDE SEQUENCE</scope>
</reference>
<accession>A0A9R1SWJ9</accession>
<keyword evidence="3" id="KW-1185">Reference proteome</keyword>
<dbReference type="OrthoDB" id="6612236at2759"/>
<keyword evidence="1" id="KW-0732">Signal</keyword>